<keyword evidence="2" id="KW-1185">Reference proteome</keyword>
<proteinExistence type="predicted"/>
<feature type="compositionally biased region" description="Low complexity" evidence="1">
    <location>
        <begin position="157"/>
        <end position="169"/>
    </location>
</feature>
<dbReference type="PANTHER" id="PTHR13464:SF0">
    <property type="entry name" value="SAP30-BINDING PROTEIN"/>
    <property type="match status" value="1"/>
</dbReference>
<dbReference type="GO" id="GO:0006355">
    <property type="term" value="P:regulation of DNA-templated transcription"/>
    <property type="evidence" value="ECO:0007669"/>
    <property type="project" value="InterPro"/>
</dbReference>
<dbReference type="GO" id="GO:0005634">
    <property type="term" value="C:nucleus"/>
    <property type="evidence" value="ECO:0007669"/>
    <property type="project" value="TreeGrafter"/>
</dbReference>
<feature type="compositionally biased region" description="Basic and acidic residues" evidence="1">
    <location>
        <begin position="321"/>
        <end position="340"/>
    </location>
</feature>
<evidence type="ECO:0000313" key="3">
    <source>
        <dbReference type="WBParaSite" id="nRc.2.0.1.t38974-RA"/>
    </source>
</evidence>
<feature type="compositionally biased region" description="Polar residues" evidence="1">
    <location>
        <begin position="195"/>
        <end position="210"/>
    </location>
</feature>
<feature type="compositionally biased region" description="Acidic residues" evidence="1">
    <location>
        <begin position="38"/>
        <end position="47"/>
    </location>
</feature>
<feature type="region of interest" description="Disordered" evidence="1">
    <location>
        <begin position="302"/>
        <end position="340"/>
    </location>
</feature>
<reference evidence="3" key="1">
    <citation type="submission" date="2022-11" db="UniProtKB">
        <authorList>
            <consortium name="WormBaseParasite"/>
        </authorList>
    </citation>
    <scope>IDENTIFICATION</scope>
</reference>
<accession>A0A915KJP0</accession>
<dbReference type="InterPro" id="IPR012479">
    <property type="entry name" value="SAP30BP"/>
</dbReference>
<evidence type="ECO:0000256" key="1">
    <source>
        <dbReference type="SAM" id="MobiDB-lite"/>
    </source>
</evidence>
<dbReference type="Pfam" id="PF07818">
    <property type="entry name" value="HCNGP"/>
    <property type="match status" value="1"/>
</dbReference>
<evidence type="ECO:0000313" key="2">
    <source>
        <dbReference type="Proteomes" id="UP000887565"/>
    </source>
</evidence>
<sequence>MWKISFHKNRKSTYVVYLACNIIASSESEIRPRRDSEWMDDDDDYDFGSDHRENENLREPPPPARPDDFRTCSPSPAARSPTPAVSSSTIKLSSKMPRTESQTLVGYGGPNEENIDDGTKKREKRRSKDEKPQHISVSNLKAETGSDRTEESSDVITADNSPTTTTAAADDLDPYSLLDKCLEKDSNEIVAVDSPDQTSSPSNGNQSSQMIALPPEPTEKCSPALEKRFVDFFVKKFRYNYDFNKQIQQRKDFRNPSIYEKLIEHFNLDELGSNFDPEIFNPRGFKSSDYYDEIAKAQSVLMSKTEKEKTNAKDGGAASTDDSKKRKSKWDNPDKAKLKN</sequence>
<feature type="compositionally biased region" description="Basic and acidic residues" evidence="1">
    <location>
        <begin position="48"/>
        <end position="58"/>
    </location>
</feature>
<dbReference type="Proteomes" id="UP000887565">
    <property type="component" value="Unplaced"/>
</dbReference>
<feature type="region of interest" description="Disordered" evidence="1">
    <location>
        <begin position="29"/>
        <end position="171"/>
    </location>
</feature>
<dbReference type="PANTHER" id="PTHR13464">
    <property type="entry name" value="TRANSCRIPTIONAL REGULATOR PROTEIN HCNGP"/>
    <property type="match status" value="1"/>
</dbReference>
<dbReference type="WBParaSite" id="nRc.2.0.1.t38974-RA">
    <property type="protein sequence ID" value="nRc.2.0.1.t38974-RA"/>
    <property type="gene ID" value="nRc.2.0.1.g38974"/>
</dbReference>
<organism evidence="2 3">
    <name type="scientific">Romanomermis culicivorax</name>
    <name type="common">Nematode worm</name>
    <dbReference type="NCBI Taxonomy" id="13658"/>
    <lineage>
        <taxon>Eukaryota</taxon>
        <taxon>Metazoa</taxon>
        <taxon>Ecdysozoa</taxon>
        <taxon>Nematoda</taxon>
        <taxon>Enoplea</taxon>
        <taxon>Dorylaimia</taxon>
        <taxon>Mermithida</taxon>
        <taxon>Mermithoidea</taxon>
        <taxon>Mermithidae</taxon>
        <taxon>Romanomermis</taxon>
    </lineage>
</organism>
<name>A0A915KJP0_ROMCU</name>
<feature type="compositionally biased region" description="Low complexity" evidence="1">
    <location>
        <begin position="71"/>
        <end position="89"/>
    </location>
</feature>
<feature type="region of interest" description="Disordered" evidence="1">
    <location>
        <begin position="192"/>
        <end position="219"/>
    </location>
</feature>
<protein>
    <submittedName>
        <fullName evidence="3">SAP30-binding protein</fullName>
    </submittedName>
</protein>
<dbReference type="AlphaFoldDB" id="A0A915KJP0"/>